<organism evidence="1 2">
    <name type="scientific">Tagetes erecta</name>
    <name type="common">African marigold</name>
    <dbReference type="NCBI Taxonomy" id="13708"/>
    <lineage>
        <taxon>Eukaryota</taxon>
        <taxon>Viridiplantae</taxon>
        <taxon>Streptophyta</taxon>
        <taxon>Embryophyta</taxon>
        <taxon>Tracheophyta</taxon>
        <taxon>Spermatophyta</taxon>
        <taxon>Magnoliopsida</taxon>
        <taxon>eudicotyledons</taxon>
        <taxon>Gunneridae</taxon>
        <taxon>Pentapetalae</taxon>
        <taxon>asterids</taxon>
        <taxon>campanulids</taxon>
        <taxon>Asterales</taxon>
        <taxon>Asteraceae</taxon>
        <taxon>Asteroideae</taxon>
        <taxon>Heliantheae alliance</taxon>
        <taxon>Tageteae</taxon>
        <taxon>Tagetes</taxon>
    </lineage>
</organism>
<dbReference type="Proteomes" id="UP001229421">
    <property type="component" value="Unassembled WGS sequence"/>
</dbReference>
<keyword evidence="2" id="KW-1185">Reference proteome</keyword>
<reference evidence="1" key="1">
    <citation type="journal article" date="2023" name="bioRxiv">
        <title>Improved chromosome-level genome assembly for marigold (Tagetes erecta).</title>
        <authorList>
            <person name="Jiang F."/>
            <person name="Yuan L."/>
            <person name="Wang S."/>
            <person name="Wang H."/>
            <person name="Xu D."/>
            <person name="Wang A."/>
            <person name="Fan W."/>
        </authorList>
    </citation>
    <scope>NUCLEOTIDE SEQUENCE</scope>
    <source>
        <strain evidence="1">WSJ</strain>
        <tissue evidence="1">Leaf</tissue>
    </source>
</reference>
<proteinExistence type="predicted"/>
<comment type="caution">
    <text evidence="1">The sequence shown here is derived from an EMBL/GenBank/DDBJ whole genome shotgun (WGS) entry which is preliminary data.</text>
</comment>
<protein>
    <submittedName>
        <fullName evidence="1">Uncharacterized protein</fullName>
    </submittedName>
</protein>
<sequence length="149" mass="17192">MEEAKDWASGNYLRTFFVMLLLSNSISRPGVFWTATKNILMEDILHHQRQITNIPNLELDQKELEKICLSHIENLLQTNGSSLKYFDDMPNVEENYLSSLNNRLLLKELSYDRTVVVELVENGDGGRGLCDGCEKTVKVQKNKKKKMKK</sequence>
<dbReference type="AlphaFoldDB" id="A0AAD8L755"/>
<evidence type="ECO:0000313" key="2">
    <source>
        <dbReference type="Proteomes" id="UP001229421"/>
    </source>
</evidence>
<accession>A0AAD8L755</accession>
<name>A0AAD8L755_TARER</name>
<dbReference type="EMBL" id="JAUHHV010000002">
    <property type="protein sequence ID" value="KAK1433152.1"/>
    <property type="molecule type" value="Genomic_DNA"/>
</dbReference>
<gene>
    <name evidence="1" type="ORF">QVD17_10058</name>
</gene>
<evidence type="ECO:0000313" key="1">
    <source>
        <dbReference type="EMBL" id="KAK1433152.1"/>
    </source>
</evidence>